<evidence type="ECO:0000313" key="6">
    <source>
        <dbReference type="Proteomes" id="UP000318741"/>
    </source>
</evidence>
<proteinExistence type="predicted"/>
<dbReference type="InterPro" id="IPR011146">
    <property type="entry name" value="HIT-like"/>
</dbReference>
<dbReference type="SUPFAM" id="SSF54197">
    <property type="entry name" value="HIT-like"/>
    <property type="match status" value="1"/>
</dbReference>
<evidence type="ECO:0000259" key="4">
    <source>
        <dbReference type="PROSITE" id="PS51084"/>
    </source>
</evidence>
<dbReference type="GO" id="GO:0016787">
    <property type="term" value="F:hydrolase activity"/>
    <property type="evidence" value="ECO:0007669"/>
    <property type="project" value="UniProtKB-KW"/>
</dbReference>
<feature type="domain" description="HIT" evidence="4">
    <location>
        <begin position="7"/>
        <end position="115"/>
    </location>
</feature>
<dbReference type="PRINTS" id="PR00332">
    <property type="entry name" value="HISTRIAD"/>
</dbReference>
<evidence type="ECO:0000256" key="3">
    <source>
        <dbReference type="PROSITE-ProRule" id="PRU00464"/>
    </source>
</evidence>
<dbReference type="Gene3D" id="3.30.428.10">
    <property type="entry name" value="HIT-like"/>
    <property type="match status" value="1"/>
</dbReference>
<dbReference type="AlphaFoldDB" id="A0A517PC01"/>
<organism evidence="5 6">
    <name type="scientific">Alienimonas californiensis</name>
    <dbReference type="NCBI Taxonomy" id="2527989"/>
    <lineage>
        <taxon>Bacteria</taxon>
        <taxon>Pseudomonadati</taxon>
        <taxon>Planctomycetota</taxon>
        <taxon>Planctomycetia</taxon>
        <taxon>Planctomycetales</taxon>
        <taxon>Planctomycetaceae</taxon>
        <taxon>Alienimonas</taxon>
    </lineage>
</organism>
<feature type="short sequence motif" description="Histidine triad motif" evidence="2 3">
    <location>
        <begin position="99"/>
        <end position="103"/>
    </location>
</feature>
<dbReference type="EMBL" id="CP036265">
    <property type="protein sequence ID" value="QDT16881.1"/>
    <property type="molecule type" value="Genomic_DNA"/>
</dbReference>
<feature type="active site" description="Tele-AMP-histidine intermediate" evidence="1">
    <location>
        <position position="101"/>
    </location>
</feature>
<sequence>MSHEPTIFQKILDGEIPADVVLETEDCLAFRDVSPKAPVHVLVIPKKPLVNLADATDEDAALLGKCLRVCDAVAKQEGCGEAYRVVANTGVGAGQSVFHLHFHVMGGRDLGWPPG</sequence>
<dbReference type="PANTHER" id="PTHR23089">
    <property type="entry name" value="HISTIDINE TRIAD HIT PROTEIN"/>
    <property type="match status" value="1"/>
</dbReference>
<keyword evidence="6" id="KW-1185">Reference proteome</keyword>
<dbReference type="CDD" id="cd01276">
    <property type="entry name" value="PKCI_related"/>
    <property type="match status" value="1"/>
</dbReference>
<dbReference type="OrthoDB" id="9784774at2"/>
<keyword evidence="5" id="KW-0378">Hydrolase</keyword>
<dbReference type="InterPro" id="IPR001310">
    <property type="entry name" value="Histidine_triad_HIT"/>
</dbReference>
<evidence type="ECO:0000256" key="1">
    <source>
        <dbReference type="PIRSR" id="PIRSR601310-1"/>
    </source>
</evidence>
<evidence type="ECO:0000313" key="5">
    <source>
        <dbReference type="EMBL" id="QDT16881.1"/>
    </source>
</evidence>
<dbReference type="KEGG" id="acaf:CA12_29890"/>
<gene>
    <name evidence="5" type="ORF">CA12_29890</name>
</gene>
<dbReference type="PROSITE" id="PS51084">
    <property type="entry name" value="HIT_2"/>
    <property type="match status" value="1"/>
</dbReference>
<dbReference type="PROSITE" id="PS00892">
    <property type="entry name" value="HIT_1"/>
    <property type="match status" value="1"/>
</dbReference>
<dbReference type="EC" id="3.-.-.-" evidence="5"/>
<evidence type="ECO:0000256" key="2">
    <source>
        <dbReference type="PIRSR" id="PIRSR601310-3"/>
    </source>
</evidence>
<name>A0A517PC01_9PLAN</name>
<dbReference type="Pfam" id="PF01230">
    <property type="entry name" value="HIT"/>
    <property type="match status" value="1"/>
</dbReference>
<dbReference type="Proteomes" id="UP000318741">
    <property type="component" value="Chromosome"/>
</dbReference>
<dbReference type="InterPro" id="IPR019808">
    <property type="entry name" value="Histidine_triad_CS"/>
</dbReference>
<dbReference type="InterPro" id="IPR036265">
    <property type="entry name" value="HIT-like_sf"/>
</dbReference>
<accession>A0A517PC01</accession>
<dbReference type="RefSeq" id="WP_145359803.1">
    <property type="nucleotide sequence ID" value="NZ_CP036265.1"/>
</dbReference>
<reference evidence="5 6" key="1">
    <citation type="submission" date="2019-02" db="EMBL/GenBank/DDBJ databases">
        <title>Deep-cultivation of Planctomycetes and their phenomic and genomic characterization uncovers novel biology.</title>
        <authorList>
            <person name="Wiegand S."/>
            <person name="Jogler M."/>
            <person name="Boedeker C."/>
            <person name="Pinto D."/>
            <person name="Vollmers J."/>
            <person name="Rivas-Marin E."/>
            <person name="Kohn T."/>
            <person name="Peeters S.H."/>
            <person name="Heuer A."/>
            <person name="Rast P."/>
            <person name="Oberbeckmann S."/>
            <person name="Bunk B."/>
            <person name="Jeske O."/>
            <person name="Meyerdierks A."/>
            <person name="Storesund J.E."/>
            <person name="Kallscheuer N."/>
            <person name="Luecker S."/>
            <person name="Lage O.M."/>
            <person name="Pohl T."/>
            <person name="Merkel B.J."/>
            <person name="Hornburger P."/>
            <person name="Mueller R.-W."/>
            <person name="Bruemmer F."/>
            <person name="Labrenz M."/>
            <person name="Spormann A.M."/>
            <person name="Op den Camp H."/>
            <person name="Overmann J."/>
            <person name="Amann R."/>
            <person name="Jetten M.S.M."/>
            <person name="Mascher T."/>
            <person name="Medema M.H."/>
            <person name="Devos D.P."/>
            <person name="Kaster A.-K."/>
            <person name="Ovreas L."/>
            <person name="Rohde M."/>
            <person name="Galperin M.Y."/>
            <person name="Jogler C."/>
        </authorList>
    </citation>
    <scope>NUCLEOTIDE SEQUENCE [LARGE SCALE GENOMIC DNA]</scope>
    <source>
        <strain evidence="5 6">CA12</strain>
    </source>
</reference>
<protein>
    <submittedName>
        <fullName evidence="5">HIT-like protein</fullName>
        <ecNumber evidence="5">3.-.-.-</ecNumber>
    </submittedName>
</protein>